<comment type="subunit">
    <text evidence="4 12 13">Homodimer.</text>
</comment>
<comment type="function">
    <text evidence="11 12">Involved in the gluconeogenesis. Catalyzes stereospecifically the conversion of dihydroxyacetone phosphate (DHAP) to D-glyceraldehyde-3-phosphate (G3P).</text>
</comment>
<feature type="binding site" evidence="12">
    <location>
        <position position="224"/>
    </location>
    <ligand>
        <name>substrate</name>
    </ligand>
</feature>
<accession>A0A927MFK8</accession>
<dbReference type="GO" id="GO:0006094">
    <property type="term" value="P:gluconeogenesis"/>
    <property type="evidence" value="ECO:0007669"/>
    <property type="project" value="UniProtKB-UniRule"/>
</dbReference>
<evidence type="ECO:0000256" key="3">
    <source>
        <dbReference type="ARBA" id="ARBA00007422"/>
    </source>
</evidence>
<dbReference type="AlphaFoldDB" id="A0A927MFK8"/>
<sequence>MATPTTPARRPLMAGNWKMNLNHREANLLIQKLAASLNEKQLTDVETVVLPPFTDLRTVQTLVDGDKLLIGYGAQDLSPHKSGAYTGEISGAMLAALGCGYVVVGHSERRAYHHEDDAVVNTKVKAALANELTPILCVGEGLEIREAEGQVAYTRDQLDGALAGLTAEQVLKVVVAYEPVWAIGTGKTATPENAQEVCGAIRARIAELHGQATADQVRVLYGGSVKAANIAAIMAQPDVDGALVGGASLDAEDFVQICRFPEHIAR</sequence>
<evidence type="ECO:0000256" key="1">
    <source>
        <dbReference type="ARBA" id="ARBA00000474"/>
    </source>
</evidence>
<evidence type="ECO:0000256" key="11">
    <source>
        <dbReference type="ARBA" id="ARBA00055680"/>
    </source>
</evidence>
<dbReference type="PROSITE" id="PS51440">
    <property type="entry name" value="TIM_2"/>
    <property type="match status" value="1"/>
</dbReference>
<comment type="pathway">
    <text evidence="12 13">Carbohydrate degradation; glycolysis; D-glyceraldehyde 3-phosphate from glycerone phosphate: step 1/1.</text>
</comment>
<dbReference type="GO" id="GO:0005829">
    <property type="term" value="C:cytosol"/>
    <property type="evidence" value="ECO:0007669"/>
    <property type="project" value="TreeGrafter"/>
</dbReference>
<organism evidence="14 15">
    <name type="scientific">Plantactinospora soyae</name>
    <dbReference type="NCBI Taxonomy" id="1544732"/>
    <lineage>
        <taxon>Bacteria</taxon>
        <taxon>Bacillati</taxon>
        <taxon>Actinomycetota</taxon>
        <taxon>Actinomycetes</taxon>
        <taxon>Micromonosporales</taxon>
        <taxon>Micromonosporaceae</taxon>
        <taxon>Plantactinospora</taxon>
    </lineage>
</organism>
<protein>
    <recommendedName>
        <fullName evidence="6 12">Triosephosphate isomerase</fullName>
        <shortName evidence="12">TIM</shortName>
        <shortName evidence="12">TPI</shortName>
        <ecNumber evidence="5 12">5.3.1.1</ecNumber>
    </recommendedName>
    <alternativeName>
        <fullName evidence="12">Triose-phosphate isomerase</fullName>
    </alternativeName>
</protein>
<comment type="caution">
    <text evidence="14">The sequence shown here is derived from an EMBL/GenBank/DDBJ whole genome shotgun (WGS) entry which is preliminary data.</text>
</comment>
<name>A0A927MFK8_9ACTN</name>
<evidence type="ECO:0000256" key="13">
    <source>
        <dbReference type="RuleBase" id="RU363013"/>
    </source>
</evidence>
<dbReference type="InterPro" id="IPR013785">
    <property type="entry name" value="Aldolase_TIM"/>
</dbReference>
<dbReference type="InterPro" id="IPR020861">
    <property type="entry name" value="Triosephosphate_isomerase_AS"/>
</dbReference>
<comment type="similarity">
    <text evidence="3 12 13">Belongs to the triosephosphate isomerase family.</text>
</comment>
<dbReference type="EMBL" id="JADBEB010000001">
    <property type="protein sequence ID" value="MBE1492146.1"/>
    <property type="molecule type" value="Genomic_DNA"/>
</dbReference>
<dbReference type="PROSITE" id="PS00171">
    <property type="entry name" value="TIM_1"/>
    <property type="match status" value="1"/>
</dbReference>
<proteinExistence type="inferred from homology"/>
<dbReference type="InterPro" id="IPR022896">
    <property type="entry name" value="TrioseP_Isoase_bac/euk"/>
</dbReference>
<evidence type="ECO:0000313" key="14">
    <source>
        <dbReference type="EMBL" id="MBE1492146.1"/>
    </source>
</evidence>
<evidence type="ECO:0000256" key="5">
    <source>
        <dbReference type="ARBA" id="ARBA00011940"/>
    </source>
</evidence>
<dbReference type="FunFam" id="3.20.20.70:FF:000020">
    <property type="entry name" value="Triosephosphate isomerase"/>
    <property type="match status" value="1"/>
</dbReference>
<feature type="active site" description="Electrophile" evidence="12">
    <location>
        <position position="106"/>
    </location>
</feature>
<dbReference type="Proteomes" id="UP000649753">
    <property type="component" value="Unassembled WGS sequence"/>
</dbReference>
<evidence type="ECO:0000256" key="12">
    <source>
        <dbReference type="HAMAP-Rule" id="MF_00147"/>
    </source>
</evidence>
<dbReference type="EC" id="5.3.1.1" evidence="5 12"/>
<comment type="catalytic activity">
    <reaction evidence="1 12 13">
        <text>D-glyceraldehyde 3-phosphate = dihydroxyacetone phosphate</text>
        <dbReference type="Rhea" id="RHEA:18585"/>
        <dbReference type="ChEBI" id="CHEBI:57642"/>
        <dbReference type="ChEBI" id="CHEBI:59776"/>
        <dbReference type="EC" id="5.3.1.1"/>
    </reaction>
</comment>
<dbReference type="HAMAP" id="MF_00147_B">
    <property type="entry name" value="TIM_B"/>
    <property type="match status" value="1"/>
</dbReference>
<comment type="subcellular location">
    <subcellularLocation>
        <location evidence="12 13">Cytoplasm</location>
    </subcellularLocation>
</comment>
<feature type="binding site" evidence="12">
    <location>
        <begin position="16"/>
        <end position="18"/>
    </location>
    <ligand>
        <name>substrate</name>
    </ligand>
</feature>
<dbReference type="GO" id="GO:0046166">
    <property type="term" value="P:glyceraldehyde-3-phosphate biosynthetic process"/>
    <property type="evidence" value="ECO:0007669"/>
    <property type="project" value="TreeGrafter"/>
</dbReference>
<feature type="binding site" evidence="12">
    <location>
        <position position="184"/>
    </location>
    <ligand>
        <name>substrate</name>
    </ligand>
</feature>
<evidence type="ECO:0000256" key="9">
    <source>
        <dbReference type="ARBA" id="ARBA00023152"/>
    </source>
</evidence>
<dbReference type="NCBIfam" id="TIGR00419">
    <property type="entry name" value="tim"/>
    <property type="match status" value="1"/>
</dbReference>
<dbReference type="InterPro" id="IPR035990">
    <property type="entry name" value="TIM_sf"/>
</dbReference>
<evidence type="ECO:0000313" key="15">
    <source>
        <dbReference type="Proteomes" id="UP000649753"/>
    </source>
</evidence>
<keyword evidence="8 12" id="KW-0963">Cytoplasm</keyword>
<dbReference type="Pfam" id="PF00121">
    <property type="entry name" value="TIM"/>
    <property type="match status" value="1"/>
</dbReference>
<gene>
    <name evidence="12" type="primary">tpiA</name>
    <name evidence="14" type="ORF">H4W31_007784</name>
</gene>
<keyword evidence="7 12" id="KW-0312">Gluconeogenesis</keyword>
<dbReference type="GO" id="GO:0019563">
    <property type="term" value="P:glycerol catabolic process"/>
    <property type="evidence" value="ECO:0007669"/>
    <property type="project" value="TreeGrafter"/>
</dbReference>
<evidence type="ECO:0000256" key="10">
    <source>
        <dbReference type="ARBA" id="ARBA00023235"/>
    </source>
</evidence>
<evidence type="ECO:0000256" key="4">
    <source>
        <dbReference type="ARBA" id="ARBA00011738"/>
    </source>
</evidence>
<evidence type="ECO:0000256" key="6">
    <source>
        <dbReference type="ARBA" id="ARBA00019397"/>
    </source>
</evidence>
<comment type="pathway">
    <text evidence="2 12 13">Carbohydrate biosynthesis; gluconeogenesis.</text>
</comment>
<evidence type="ECO:0000256" key="7">
    <source>
        <dbReference type="ARBA" id="ARBA00022432"/>
    </source>
</evidence>
<keyword evidence="10 12" id="KW-0413">Isomerase</keyword>
<evidence type="ECO:0000256" key="2">
    <source>
        <dbReference type="ARBA" id="ARBA00004742"/>
    </source>
</evidence>
<evidence type="ECO:0000256" key="8">
    <source>
        <dbReference type="ARBA" id="ARBA00022490"/>
    </source>
</evidence>
<dbReference type="SUPFAM" id="SSF51351">
    <property type="entry name" value="Triosephosphate isomerase (TIM)"/>
    <property type="match status" value="1"/>
</dbReference>
<dbReference type="CDD" id="cd00311">
    <property type="entry name" value="TIM"/>
    <property type="match status" value="1"/>
</dbReference>
<dbReference type="GO" id="GO:0006096">
    <property type="term" value="P:glycolytic process"/>
    <property type="evidence" value="ECO:0007669"/>
    <property type="project" value="UniProtKB-UniRule"/>
</dbReference>
<dbReference type="Gene3D" id="3.20.20.70">
    <property type="entry name" value="Aldolase class I"/>
    <property type="match status" value="1"/>
</dbReference>
<feature type="active site" description="Proton acceptor" evidence="12">
    <location>
        <position position="178"/>
    </location>
</feature>
<feature type="binding site" evidence="12">
    <location>
        <begin position="245"/>
        <end position="246"/>
    </location>
    <ligand>
        <name>substrate</name>
    </ligand>
</feature>
<keyword evidence="9 12" id="KW-0324">Glycolysis</keyword>
<dbReference type="GO" id="GO:0004807">
    <property type="term" value="F:triose-phosphate isomerase activity"/>
    <property type="evidence" value="ECO:0007669"/>
    <property type="project" value="UniProtKB-UniRule"/>
</dbReference>
<dbReference type="PANTHER" id="PTHR21139">
    <property type="entry name" value="TRIOSEPHOSPHATE ISOMERASE"/>
    <property type="match status" value="1"/>
</dbReference>
<reference evidence="14" key="1">
    <citation type="submission" date="2020-10" db="EMBL/GenBank/DDBJ databases">
        <title>Sequencing the genomes of 1000 actinobacteria strains.</title>
        <authorList>
            <person name="Klenk H.-P."/>
        </authorList>
    </citation>
    <scope>NUCLEOTIDE SEQUENCE</scope>
    <source>
        <strain evidence="14">DSM 46832</strain>
    </source>
</reference>
<dbReference type="PANTHER" id="PTHR21139:SF42">
    <property type="entry name" value="TRIOSEPHOSPHATE ISOMERASE"/>
    <property type="match status" value="1"/>
</dbReference>
<dbReference type="InterPro" id="IPR000652">
    <property type="entry name" value="Triosephosphate_isomerase"/>
</dbReference>
<keyword evidence="15" id="KW-1185">Reference proteome</keyword>